<name>A0ABQ6ACA7_9PROT</name>
<proteinExistence type="predicted"/>
<dbReference type="InterPro" id="IPR029069">
    <property type="entry name" value="HotDog_dom_sf"/>
</dbReference>
<protein>
    <submittedName>
        <fullName evidence="1">Thioesterase</fullName>
    </submittedName>
</protein>
<reference evidence="2" key="1">
    <citation type="journal article" date="2019" name="Int. J. Syst. Evol. Microbiol.">
        <title>The Global Catalogue of Microorganisms (GCM) 10K type strain sequencing project: providing services to taxonomists for standard genome sequencing and annotation.</title>
        <authorList>
            <consortium name="The Broad Institute Genomics Platform"/>
            <consortium name="The Broad Institute Genome Sequencing Center for Infectious Disease"/>
            <person name="Wu L."/>
            <person name="Ma J."/>
        </authorList>
    </citation>
    <scope>NUCLEOTIDE SEQUENCE [LARGE SCALE GENOMIC DNA]</scope>
    <source>
        <strain evidence="2">NBRC 112502</strain>
    </source>
</reference>
<dbReference type="Gene3D" id="3.10.129.10">
    <property type="entry name" value="Hotdog Thioesterase"/>
    <property type="match status" value="1"/>
</dbReference>
<dbReference type="EMBL" id="BSOS01000086">
    <property type="protein sequence ID" value="GLR68242.1"/>
    <property type="molecule type" value="Genomic_DNA"/>
</dbReference>
<sequence>MARIDRPRLDAATFPIVIDIQTRYDDIDMQGHVNNAAAIVILQEARAKFNVTAGLGLLLGDVRAMVAALNVEYAAQMHYPEPVQVHIGVLSLGRTSFTITQVARQNGRSALYAEVVMVIADANGPTALPTEIREAFQRLCLS</sequence>
<dbReference type="Proteomes" id="UP001156641">
    <property type="component" value="Unassembled WGS sequence"/>
</dbReference>
<organism evidence="1 2">
    <name type="scientific">Acidocella aquatica</name>
    <dbReference type="NCBI Taxonomy" id="1922313"/>
    <lineage>
        <taxon>Bacteria</taxon>
        <taxon>Pseudomonadati</taxon>
        <taxon>Pseudomonadota</taxon>
        <taxon>Alphaproteobacteria</taxon>
        <taxon>Acetobacterales</taxon>
        <taxon>Acidocellaceae</taxon>
        <taxon>Acidocella</taxon>
    </lineage>
</organism>
<comment type="caution">
    <text evidence="1">The sequence shown here is derived from an EMBL/GenBank/DDBJ whole genome shotgun (WGS) entry which is preliminary data.</text>
</comment>
<dbReference type="PANTHER" id="PTHR31793">
    <property type="entry name" value="4-HYDROXYBENZOYL-COA THIOESTERASE FAMILY MEMBER"/>
    <property type="match status" value="1"/>
</dbReference>
<dbReference type="SUPFAM" id="SSF54637">
    <property type="entry name" value="Thioesterase/thiol ester dehydrase-isomerase"/>
    <property type="match status" value="1"/>
</dbReference>
<evidence type="ECO:0000313" key="2">
    <source>
        <dbReference type="Proteomes" id="UP001156641"/>
    </source>
</evidence>
<dbReference type="Pfam" id="PF13279">
    <property type="entry name" value="4HBT_2"/>
    <property type="match status" value="1"/>
</dbReference>
<dbReference type="PANTHER" id="PTHR31793:SF24">
    <property type="entry name" value="LONG-CHAIN ACYL-COA THIOESTERASE FADM"/>
    <property type="match status" value="1"/>
</dbReference>
<gene>
    <name evidence="1" type="ORF">GCM10010909_29230</name>
</gene>
<dbReference type="CDD" id="cd00586">
    <property type="entry name" value="4HBT"/>
    <property type="match status" value="1"/>
</dbReference>
<evidence type="ECO:0000313" key="1">
    <source>
        <dbReference type="EMBL" id="GLR68242.1"/>
    </source>
</evidence>
<accession>A0ABQ6ACA7</accession>
<dbReference type="InterPro" id="IPR050563">
    <property type="entry name" value="4-hydroxybenzoyl-CoA_TE"/>
</dbReference>
<keyword evidence="2" id="KW-1185">Reference proteome</keyword>